<evidence type="ECO:0000256" key="1">
    <source>
        <dbReference type="ARBA" id="ARBA00004141"/>
    </source>
</evidence>
<gene>
    <name evidence="7" type="ORF">JOC77_000250</name>
</gene>
<dbReference type="EMBL" id="JAFBFI010000001">
    <property type="protein sequence ID" value="MBM7690847.1"/>
    <property type="molecule type" value="Genomic_DNA"/>
</dbReference>
<evidence type="ECO:0000256" key="3">
    <source>
        <dbReference type="ARBA" id="ARBA00022989"/>
    </source>
</evidence>
<comment type="caution">
    <text evidence="7">The sequence shown here is derived from an EMBL/GenBank/DDBJ whole genome shotgun (WGS) entry which is preliminary data.</text>
</comment>
<keyword evidence="8" id="KW-1185">Reference proteome</keyword>
<dbReference type="Gene3D" id="3.40.1710.10">
    <property type="entry name" value="abc type-2 transporter like domain"/>
    <property type="match status" value="1"/>
</dbReference>
<accession>A0ABS2QCF3</accession>
<dbReference type="RefSeq" id="WP_204537547.1">
    <property type="nucleotide sequence ID" value="NZ_JAFBFI010000001.1"/>
</dbReference>
<feature type="transmembrane region" description="Helical" evidence="5">
    <location>
        <begin position="616"/>
        <end position="637"/>
    </location>
</feature>
<evidence type="ECO:0000313" key="8">
    <source>
        <dbReference type="Proteomes" id="UP000823486"/>
    </source>
</evidence>
<evidence type="ECO:0000256" key="4">
    <source>
        <dbReference type="ARBA" id="ARBA00023136"/>
    </source>
</evidence>
<keyword evidence="3 5" id="KW-1133">Transmembrane helix</keyword>
<keyword evidence="4 5" id="KW-0472">Membrane</keyword>
<feature type="transmembrane region" description="Helical" evidence="5">
    <location>
        <begin position="731"/>
        <end position="751"/>
    </location>
</feature>
<dbReference type="PANTHER" id="PTHR43077">
    <property type="entry name" value="TRANSPORT PERMEASE YVFS-RELATED"/>
    <property type="match status" value="1"/>
</dbReference>
<feature type="transmembrane region" description="Helical" evidence="5">
    <location>
        <begin position="574"/>
        <end position="595"/>
    </location>
</feature>
<keyword evidence="2 5" id="KW-0812">Transmembrane</keyword>
<dbReference type="NCBIfam" id="TIGR03061">
    <property type="entry name" value="pip_yhgE_Nterm"/>
    <property type="match status" value="1"/>
</dbReference>
<dbReference type="NCBIfam" id="TIGR03057">
    <property type="entry name" value="xxxLxxG_by_4"/>
    <property type="match status" value="2"/>
</dbReference>
<dbReference type="InterPro" id="IPR023908">
    <property type="entry name" value="xxxLxxG_rpt"/>
</dbReference>
<dbReference type="PANTHER" id="PTHR43077:SF5">
    <property type="entry name" value="PHAGE INFECTION PROTEIN"/>
    <property type="match status" value="1"/>
</dbReference>
<feature type="domain" description="ABC-2 type transporter transmembrane" evidence="6">
    <location>
        <begin position="542"/>
        <end position="746"/>
    </location>
</feature>
<evidence type="ECO:0000259" key="6">
    <source>
        <dbReference type="Pfam" id="PF12698"/>
    </source>
</evidence>
<feature type="transmembrane region" description="Helical" evidence="5">
    <location>
        <begin position="673"/>
        <end position="692"/>
    </location>
</feature>
<dbReference type="Proteomes" id="UP000823486">
    <property type="component" value="Unassembled WGS sequence"/>
</dbReference>
<organism evidence="7 8">
    <name type="scientific">Peribacillus deserti</name>
    <dbReference type="NCBI Taxonomy" id="673318"/>
    <lineage>
        <taxon>Bacteria</taxon>
        <taxon>Bacillati</taxon>
        <taxon>Bacillota</taxon>
        <taxon>Bacilli</taxon>
        <taxon>Bacillales</taxon>
        <taxon>Bacillaceae</taxon>
        <taxon>Peribacillus</taxon>
    </lineage>
</organism>
<dbReference type="InterPro" id="IPR017500">
    <property type="entry name" value="Phage_infect_YhgE_N"/>
</dbReference>
<dbReference type="SUPFAM" id="SSF58104">
    <property type="entry name" value="Methyl-accepting chemotaxis protein (MCP) signaling domain"/>
    <property type="match status" value="1"/>
</dbReference>
<protein>
    <submittedName>
        <fullName evidence="7">Membrane protein</fullName>
    </submittedName>
</protein>
<dbReference type="InterPro" id="IPR051328">
    <property type="entry name" value="T7SS_ABC-Transporter"/>
</dbReference>
<evidence type="ECO:0000313" key="7">
    <source>
        <dbReference type="EMBL" id="MBM7690847.1"/>
    </source>
</evidence>
<dbReference type="Gene3D" id="1.10.287.950">
    <property type="entry name" value="Methyl-accepting chemotaxis protein"/>
    <property type="match status" value="1"/>
</dbReference>
<sequence length="764" mass="79762">MKGFGSQLSELMSRKGVIISLTAVLLVPLIYAAIILTPSWGPYDNLSNLPVAVVNNDKGAKSGDEDINIGRDLVEDLKKSKALGWDFVDASKADQGLKDLKYYMVVEIPETFSQDAVTVMDENPKKPEIKYVQNEGLHFLAAKVTTGATEKLREQLGDKITESYVKNIFGNMDKIASGFKNAADGSIQLNSGSAELRAGTGEILSSLKEKSPDIDKLAAGSQQLQAGTQEMVQSLQAKSGSISELAEGTKTLENGTGLLLKSLQDNSGKINQLSNGAKDMKAGLDTLKAGTAGILGGIQSVQGPVKDISAALNNKLAPGSQSLAKGVEGVADGAPALAGAAKGVLDGLKAMAAKNPALLSDPGFQTILGTQQVVADNLNRIAGQAPLLKKGAQDIARVLNQVAPGMAKISDGVSTLAAKQAELDKGAQKLAAGAAQLADGNATVNKSWGTLTSSVAQLKGGAAKISDGNQQVNSGWKTLTAGAGELNNGMKQVSDGTQTVKTGWVTLTDGVAQVDNGVGKLEDGTSQLASGLKAGADETGSINADAKNLAMFASPVELDGKVIKKFPLYRYANAPYILSLALFVGILVMSFFFDLRKPAEAAVSGVRWYAGRFGSMALLAIAQALIISLFSLMFLKLNFSNSIGLILFSVLASLTFLTIVFFLVSAAGNIGRFIALALLVIQLSTTGSSLPIDMLPENLRALSSFLPLTYSIGGFKSIITLNNSSFIWDNTGILIAYLAIFAVLAAAVALLRSRKNVSNIKLAA</sequence>
<proteinExistence type="predicted"/>
<dbReference type="NCBIfam" id="TIGR03062">
    <property type="entry name" value="pip_yhgE_Cterm"/>
    <property type="match status" value="1"/>
</dbReference>
<feature type="domain" description="ABC-2 type transporter transmembrane" evidence="6">
    <location>
        <begin position="23"/>
        <end position="162"/>
    </location>
</feature>
<feature type="transmembrane region" description="Helical" evidence="5">
    <location>
        <begin position="643"/>
        <end position="666"/>
    </location>
</feature>
<reference evidence="7 8" key="1">
    <citation type="submission" date="2021-01" db="EMBL/GenBank/DDBJ databases">
        <title>Genomic Encyclopedia of Type Strains, Phase IV (KMG-IV): sequencing the most valuable type-strain genomes for metagenomic binning, comparative biology and taxonomic classification.</title>
        <authorList>
            <person name="Goeker M."/>
        </authorList>
    </citation>
    <scope>NUCLEOTIDE SEQUENCE [LARGE SCALE GENOMIC DNA]</scope>
    <source>
        <strain evidence="7 8">DSM 105482</strain>
    </source>
</reference>
<comment type="subcellular location">
    <subcellularLocation>
        <location evidence="1">Membrane</location>
        <topology evidence="1">Multi-pass membrane protein</topology>
    </subcellularLocation>
</comment>
<dbReference type="Pfam" id="PF12698">
    <property type="entry name" value="ABC2_membrane_3"/>
    <property type="match status" value="2"/>
</dbReference>
<evidence type="ECO:0000256" key="2">
    <source>
        <dbReference type="ARBA" id="ARBA00022692"/>
    </source>
</evidence>
<dbReference type="InterPro" id="IPR013525">
    <property type="entry name" value="ABC2_TM"/>
</dbReference>
<name>A0ABS2QCF3_9BACI</name>
<dbReference type="InterPro" id="IPR017501">
    <property type="entry name" value="Phage_infect_YhgE_C"/>
</dbReference>
<evidence type="ECO:0000256" key="5">
    <source>
        <dbReference type="SAM" id="Phobius"/>
    </source>
</evidence>